<organism evidence="1">
    <name type="scientific">Fervidicoccus fontis</name>
    <dbReference type="NCBI Taxonomy" id="683846"/>
    <lineage>
        <taxon>Archaea</taxon>
        <taxon>Thermoproteota</taxon>
        <taxon>Thermoprotei</taxon>
        <taxon>Fervidicoccales</taxon>
        <taxon>Fervidicoccaceae</taxon>
        <taxon>Fervidicoccus</taxon>
    </lineage>
</organism>
<sequence>MSGLAIIMFSGQAENFIPLAVLTQTAVNMNIPVRIFVTGTALPYFTKNKPEPRFSKEFEDMVPALMGGMKKLQMPSWYEILKEAKELGDVKIYACSLMAEVMGLKKEHLDEIVDDIVGAAFFMKESENMKVIFI</sequence>
<dbReference type="Gene3D" id="3.40.1260.10">
    <property type="entry name" value="DsrEFH-like"/>
    <property type="match status" value="1"/>
</dbReference>
<proteinExistence type="predicted"/>
<gene>
    <name evidence="1" type="ORF">ENO04_05915</name>
</gene>
<dbReference type="SUPFAM" id="SSF75169">
    <property type="entry name" value="DsrEFH-like"/>
    <property type="match status" value="1"/>
</dbReference>
<accession>A0A7C1HXH9</accession>
<name>A0A7C1HXH9_9CREN</name>
<comment type="caution">
    <text evidence="1">The sequence shown here is derived from an EMBL/GenBank/DDBJ whole genome shotgun (WGS) entry which is preliminary data.</text>
</comment>
<reference evidence="1" key="1">
    <citation type="journal article" date="2020" name="mSystems">
        <title>Genome- and Community-Level Interaction Insights into Carbon Utilization and Element Cycling Functions of Hydrothermarchaeota in Hydrothermal Sediment.</title>
        <authorList>
            <person name="Zhou Z."/>
            <person name="Liu Y."/>
            <person name="Xu W."/>
            <person name="Pan J."/>
            <person name="Luo Z.H."/>
            <person name="Li M."/>
        </authorList>
    </citation>
    <scope>NUCLEOTIDE SEQUENCE [LARGE SCALE GENOMIC DNA]</scope>
    <source>
        <strain evidence="1">SpSt-123</strain>
    </source>
</reference>
<dbReference type="PANTHER" id="PTHR34655:SF2">
    <property type="entry name" value="PEROXIREDOXIN FAMILY PROTEIN"/>
    <property type="match status" value="1"/>
</dbReference>
<dbReference type="PANTHER" id="PTHR34655">
    <property type="entry name" value="CONSERVED WITHIN P. AEROPHILUM"/>
    <property type="match status" value="1"/>
</dbReference>
<dbReference type="InterPro" id="IPR027396">
    <property type="entry name" value="DsrEFH-like"/>
</dbReference>
<dbReference type="EMBL" id="DSDY01000176">
    <property type="protein sequence ID" value="HDS11127.1"/>
    <property type="molecule type" value="Genomic_DNA"/>
</dbReference>
<dbReference type="Pfam" id="PF13686">
    <property type="entry name" value="DrsE_2"/>
    <property type="match status" value="1"/>
</dbReference>
<dbReference type="AlphaFoldDB" id="A0A7C1HXH9"/>
<dbReference type="InterPro" id="IPR032836">
    <property type="entry name" value="DsrE2-like"/>
</dbReference>
<protein>
    <submittedName>
        <fullName evidence="1">Peroxiredoxin</fullName>
    </submittedName>
</protein>
<evidence type="ECO:0000313" key="1">
    <source>
        <dbReference type="EMBL" id="HDS11127.1"/>
    </source>
</evidence>